<dbReference type="FunCoup" id="W0RC11">
    <property type="interactions" value="99"/>
</dbReference>
<name>W0RC11_9BACT</name>
<keyword evidence="1" id="KW-0597">Phosphoprotein</keyword>
<accession>W0RC11</accession>
<keyword evidence="5" id="KW-1185">Reference proteome</keyword>
<evidence type="ECO:0000313" key="5">
    <source>
        <dbReference type="Proteomes" id="UP000019151"/>
    </source>
</evidence>
<sequence>MTDPLAATAVPLTGVAPATGVRILVVDDEETIRLALGRFLRARGYDVHAVASGQEALDAITPGAFALMLCDVRMPGLSGLDVVPQAHAIDPQLAVVMLSAVNDAPTARNALTQGAVDYLVKPVELAVLLQSVEQALHRRTLVAGQQAVERTIRDEVEERTRELEREKTALRDISVQVAEALVTAMEAKDVSFRGASARIADLAASVASELHLDEDTIEDVRLAGRLHDVGKIGVSDVLLSKPSALTPEEYAQVKEHVRIGLDILGPLRHLGPVLRFVADHHERWDGRGYPKGLSGEDISIGGRILAAADAFEAVTSSRTYRAAMSAEQALAHLATLAGSLLDPVVYDALRAVVERGRRLTFIE</sequence>
<organism evidence="4 5">
    <name type="scientific">Gemmatirosa kalamazoonensis</name>
    <dbReference type="NCBI Taxonomy" id="861299"/>
    <lineage>
        <taxon>Bacteria</taxon>
        <taxon>Pseudomonadati</taxon>
        <taxon>Gemmatimonadota</taxon>
        <taxon>Gemmatimonadia</taxon>
        <taxon>Gemmatimonadales</taxon>
        <taxon>Gemmatimonadaceae</taxon>
        <taxon>Gemmatirosa</taxon>
    </lineage>
</organism>
<evidence type="ECO:0000313" key="4">
    <source>
        <dbReference type="EMBL" id="AHG87987.1"/>
    </source>
</evidence>
<dbReference type="SMART" id="SM00471">
    <property type="entry name" value="HDc"/>
    <property type="match status" value="1"/>
</dbReference>
<dbReference type="PATRIC" id="fig|861299.3.peg.461"/>
<dbReference type="Proteomes" id="UP000019151">
    <property type="component" value="Chromosome"/>
</dbReference>
<dbReference type="AlphaFoldDB" id="W0RC11"/>
<dbReference type="HOGENOM" id="CLU_000445_92_10_0"/>
<feature type="modified residue" description="4-aspartylphosphate" evidence="1">
    <location>
        <position position="71"/>
    </location>
</feature>
<protein>
    <submittedName>
        <fullName evidence="4">Response regulator receiver</fullName>
    </submittedName>
</protein>
<feature type="domain" description="HD-GYP" evidence="3">
    <location>
        <begin position="170"/>
        <end position="363"/>
    </location>
</feature>
<dbReference type="PROSITE" id="PS51832">
    <property type="entry name" value="HD_GYP"/>
    <property type="match status" value="1"/>
</dbReference>
<dbReference type="OrthoDB" id="9776250at2"/>
<dbReference type="RefSeq" id="WP_025409536.1">
    <property type="nucleotide sequence ID" value="NZ_CP007128.1"/>
</dbReference>
<dbReference type="Pfam" id="PF00072">
    <property type="entry name" value="Response_reg"/>
    <property type="match status" value="1"/>
</dbReference>
<proteinExistence type="predicted"/>
<dbReference type="InterPro" id="IPR052020">
    <property type="entry name" value="Cyclic_di-GMP/3'3'-cGAMP_PDE"/>
</dbReference>
<dbReference type="InterPro" id="IPR037522">
    <property type="entry name" value="HD_GYP_dom"/>
</dbReference>
<feature type="domain" description="Response regulatory" evidence="2">
    <location>
        <begin position="22"/>
        <end position="136"/>
    </location>
</feature>
<dbReference type="SUPFAM" id="SSF52172">
    <property type="entry name" value="CheY-like"/>
    <property type="match status" value="1"/>
</dbReference>
<dbReference type="InterPro" id="IPR003607">
    <property type="entry name" value="HD/PDEase_dom"/>
</dbReference>
<dbReference type="GO" id="GO:0000160">
    <property type="term" value="P:phosphorelay signal transduction system"/>
    <property type="evidence" value="ECO:0007669"/>
    <property type="project" value="InterPro"/>
</dbReference>
<dbReference type="eggNOG" id="COG3437">
    <property type="taxonomic scope" value="Bacteria"/>
</dbReference>
<gene>
    <name evidence="4" type="ORF">J421_0450</name>
</gene>
<dbReference type="InParanoid" id="W0RC11"/>
<dbReference type="EMBL" id="CP007128">
    <property type="protein sequence ID" value="AHG87987.1"/>
    <property type="molecule type" value="Genomic_DNA"/>
</dbReference>
<dbReference type="SUPFAM" id="SSF109604">
    <property type="entry name" value="HD-domain/PDEase-like"/>
    <property type="match status" value="1"/>
</dbReference>
<evidence type="ECO:0000259" key="3">
    <source>
        <dbReference type="PROSITE" id="PS51832"/>
    </source>
</evidence>
<dbReference type="InterPro" id="IPR001789">
    <property type="entry name" value="Sig_transdc_resp-reg_receiver"/>
</dbReference>
<evidence type="ECO:0000256" key="1">
    <source>
        <dbReference type="PROSITE-ProRule" id="PRU00169"/>
    </source>
</evidence>
<dbReference type="SMART" id="SM00448">
    <property type="entry name" value="REC"/>
    <property type="match status" value="1"/>
</dbReference>
<dbReference type="InterPro" id="IPR011006">
    <property type="entry name" value="CheY-like_superfamily"/>
</dbReference>
<dbReference type="PANTHER" id="PTHR45228">
    <property type="entry name" value="CYCLIC DI-GMP PHOSPHODIESTERASE TM_0186-RELATED"/>
    <property type="match status" value="1"/>
</dbReference>
<dbReference type="Pfam" id="PF13487">
    <property type="entry name" value="HD_5"/>
    <property type="match status" value="1"/>
</dbReference>
<dbReference type="KEGG" id="gba:J421_0450"/>
<dbReference type="PROSITE" id="PS50110">
    <property type="entry name" value="RESPONSE_REGULATORY"/>
    <property type="match status" value="1"/>
</dbReference>
<dbReference type="Gene3D" id="3.40.50.2300">
    <property type="match status" value="1"/>
</dbReference>
<reference evidence="4 5" key="1">
    <citation type="journal article" date="2014" name="Genome Announc.">
        <title>Genome Sequence and Methylome of Soil Bacterium Gemmatirosa kalamazoonensis KBS708T, a Member of the Rarely Cultivated Gemmatimonadetes Phylum.</title>
        <authorList>
            <person name="Debruyn J.M."/>
            <person name="Radosevich M."/>
            <person name="Wommack K.E."/>
            <person name="Polson S.W."/>
            <person name="Hauser L.J."/>
            <person name="Fawaz M.N."/>
            <person name="Korlach J."/>
            <person name="Tsai Y.C."/>
        </authorList>
    </citation>
    <scope>NUCLEOTIDE SEQUENCE [LARGE SCALE GENOMIC DNA]</scope>
    <source>
        <strain evidence="4 5">KBS708</strain>
    </source>
</reference>
<dbReference type="Gene3D" id="1.10.3210.10">
    <property type="entry name" value="Hypothetical protein af1432"/>
    <property type="match status" value="1"/>
</dbReference>
<dbReference type="CDD" id="cd00077">
    <property type="entry name" value="HDc"/>
    <property type="match status" value="1"/>
</dbReference>
<dbReference type="STRING" id="861299.J421_0450"/>
<evidence type="ECO:0000259" key="2">
    <source>
        <dbReference type="PROSITE" id="PS50110"/>
    </source>
</evidence>